<evidence type="ECO:0000313" key="2">
    <source>
        <dbReference type="EMBL" id="SMO53180.1"/>
    </source>
</evidence>
<accession>A0A521C372</accession>
<proteinExistence type="predicted"/>
<dbReference type="RefSeq" id="WP_142492521.1">
    <property type="nucleotide sequence ID" value="NZ_FXTO01000005.1"/>
</dbReference>
<keyword evidence="3" id="KW-1185">Reference proteome</keyword>
<feature type="region of interest" description="Disordered" evidence="1">
    <location>
        <begin position="826"/>
        <end position="852"/>
    </location>
</feature>
<dbReference type="OrthoDB" id="7431571at2"/>
<sequence>MKQTESLKGRVGTAGRALLLGSAAGVTLSMFMAVGVANAQSASVALSLNTTSVAIADLPSVLDQDNTAAVAATASGAALSIIERTSGNITLSSVTGVLADNLVSASATGNTSDSTVQLNVSPTLADDTVAVATGQYSNGTVSALAEDNVHRVLISGVSGGTATLTGTLAVTNNDVTATATMNNADASITVAGGVSLAGTDSGASVATDATAVANPDLVGSADLVIATVQQADASTTAEIDGWDVEDTVDVMIESALNATVTVSGSDLAASATGNTLTAALDATDTSTNAVGASVAVAGFQVLDGSVAATVTDGDIGLEVGVDEEWNVSGYIGSSTIAETGNNVTASATGNNSDQSVALTANSLVGDVATAGLSDSSTAASGGIQLLATADVVVTNVQEQDALASVTAMVDESTIAMRLSSASNNVTGSTANLTANRLAAQAVGAVASTDLTLTANAIDATGAVASVQSNDGDVTATVQYGDIVLTNDDDYTNSSVHVDDNRITALAAGVQAASSLTIAEGTNNLSIAGNSGGVTTVALATPTETMQPTVNAAYALSNDQSSTGDVAAENLWNAISVSGADDSWSSVTTLDNNVLSAAANAQTASNAVSLSFNNLTGTATTETGSTTVLAAAANAQTFAGGSVSAVTYGSSGNPLSSSYNDEAPDSSISTSSNIVSASVIGNRTLENSVTVDPTNLVMASNSQVGSISSVEGVEQSAHLIVTSLQEVQDATLIASQNSGGSSNLISTDVSNWELYNSSVVSDSNLMTVSVTANSAVNDMAVGSAATAEVTASSALVNGQIVDATNLTAELGIEGVEGYAGYSTASTSNAATSSGGNVVQTGGSTTPADTTDDTYVNQGNDITLTFTGALTTEEQAALTAAGFSSVTATSAVFASGATVTNIASVSMLVDIGDSIAVDETITVTGFTFEGQATTPNGAGVTVFSDDLVASTVSVSDNTLASTILGNQAVNTLAAEATTLGTVQVNVAGADITTGTPSTAVVTADHALLNEQIAVASAATSTVYGTFAIDINDNNGASGSTVLVDGNTIEASATANSATNAVNLTATNADTTAGLANTQDNFTDVITTADMMVYTNAASIDSTVSMSDNVNQSLATGNSASNSVAMAATNVGSVSGDDAYYDGAATADLTLMSYQNSEFGPGFGSGVSAVADTTIFNGDMLDTDVSPIETSTFAMDGNVTVAQATSNTVANVMSVGSADTANTNASAFLGNAQDSTQFVTATSTASQELTLESTLDTILNSSVSVDGNVTTARATANSSTNQMSVAGANIIAGSGNDAYADLDYWAFDAAYVVANDQYSNSAINATASATNSVDLTSSDNALDASTVSLNGNVVQAYATANMASNSVLNVGGSATANLNATGLLYNEQDSDGPVVQAYATSVVTATADAVDAATVGAALNGSSLSIENNVSVALARGNVASNSMNVSAVNATVGNGAAAINDSLGVVSASYAVINDQSNYTSITAVNDGSTYGAALNGGLFYDGESAMLGSSLSVTGNVVQAAGYGNIATNSLTLTSLNSVDNDATAAVYSTQYNTGTVTSTVSNASIGSSSLGALTTGTVSVGGNTVSASAVGNLATSTITRN</sequence>
<feature type="compositionally biased region" description="Low complexity" evidence="1">
    <location>
        <begin position="826"/>
        <end position="835"/>
    </location>
</feature>
<organism evidence="2 3">
    <name type="scientific">Thalassovita litoralis</name>
    <dbReference type="NCBI Taxonomy" id="1010611"/>
    <lineage>
        <taxon>Bacteria</taxon>
        <taxon>Pseudomonadati</taxon>
        <taxon>Pseudomonadota</taxon>
        <taxon>Alphaproteobacteria</taxon>
        <taxon>Rhodobacterales</taxon>
        <taxon>Roseobacteraceae</taxon>
        <taxon>Thalassovita</taxon>
    </lineage>
</organism>
<gene>
    <name evidence="2" type="ORF">SAMN06265173_10536</name>
</gene>
<evidence type="ECO:0000313" key="3">
    <source>
        <dbReference type="Proteomes" id="UP000316030"/>
    </source>
</evidence>
<protein>
    <submittedName>
        <fullName evidence="2">Uncharacterized protein</fullName>
    </submittedName>
</protein>
<evidence type="ECO:0000256" key="1">
    <source>
        <dbReference type="SAM" id="MobiDB-lite"/>
    </source>
</evidence>
<feature type="compositionally biased region" description="Polar residues" evidence="1">
    <location>
        <begin position="836"/>
        <end position="852"/>
    </location>
</feature>
<dbReference type="EMBL" id="FXTO01000005">
    <property type="protein sequence ID" value="SMO53180.1"/>
    <property type="molecule type" value="Genomic_DNA"/>
</dbReference>
<name>A0A521C372_9RHOB</name>
<dbReference type="Proteomes" id="UP000316030">
    <property type="component" value="Unassembled WGS sequence"/>
</dbReference>
<reference evidence="2 3" key="1">
    <citation type="submission" date="2017-05" db="EMBL/GenBank/DDBJ databases">
        <authorList>
            <person name="Varghese N."/>
            <person name="Submissions S."/>
        </authorList>
    </citation>
    <scope>NUCLEOTIDE SEQUENCE [LARGE SCALE GENOMIC DNA]</scope>
    <source>
        <strain evidence="2 3">DSM 29506</strain>
    </source>
</reference>